<gene>
    <name evidence="1" type="ORF">CDAR_320901</name>
</gene>
<proteinExistence type="predicted"/>
<dbReference type="Proteomes" id="UP001054837">
    <property type="component" value="Unassembled WGS sequence"/>
</dbReference>
<protein>
    <submittedName>
        <fullName evidence="1">Uncharacterized protein</fullName>
    </submittedName>
</protein>
<comment type="caution">
    <text evidence="1">The sequence shown here is derived from an EMBL/GenBank/DDBJ whole genome shotgun (WGS) entry which is preliminary data.</text>
</comment>
<name>A0AAV4WX23_9ARAC</name>
<evidence type="ECO:0000313" key="1">
    <source>
        <dbReference type="EMBL" id="GIY87457.1"/>
    </source>
</evidence>
<organism evidence="1 2">
    <name type="scientific">Caerostris darwini</name>
    <dbReference type="NCBI Taxonomy" id="1538125"/>
    <lineage>
        <taxon>Eukaryota</taxon>
        <taxon>Metazoa</taxon>
        <taxon>Ecdysozoa</taxon>
        <taxon>Arthropoda</taxon>
        <taxon>Chelicerata</taxon>
        <taxon>Arachnida</taxon>
        <taxon>Araneae</taxon>
        <taxon>Araneomorphae</taxon>
        <taxon>Entelegynae</taxon>
        <taxon>Araneoidea</taxon>
        <taxon>Araneidae</taxon>
        <taxon>Caerostris</taxon>
    </lineage>
</organism>
<keyword evidence="2" id="KW-1185">Reference proteome</keyword>
<sequence length="98" mass="11442">MTYIFLHVLSLEHANFIHAFESIPKRSRFIIRTKEANELHSTISSLELNCCCHTTDRKIESIDDKSTCLFYQISKHSSSKLDEVTDNDKWRGEKCFCV</sequence>
<dbReference type="EMBL" id="BPLQ01015341">
    <property type="protein sequence ID" value="GIY87457.1"/>
    <property type="molecule type" value="Genomic_DNA"/>
</dbReference>
<accession>A0AAV4WX23</accession>
<evidence type="ECO:0000313" key="2">
    <source>
        <dbReference type="Proteomes" id="UP001054837"/>
    </source>
</evidence>
<reference evidence="1 2" key="1">
    <citation type="submission" date="2021-06" db="EMBL/GenBank/DDBJ databases">
        <title>Caerostris darwini draft genome.</title>
        <authorList>
            <person name="Kono N."/>
            <person name="Arakawa K."/>
        </authorList>
    </citation>
    <scope>NUCLEOTIDE SEQUENCE [LARGE SCALE GENOMIC DNA]</scope>
</reference>
<dbReference type="AlphaFoldDB" id="A0AAV4WX23"/>